<accession>A0A0G1KF87</accession>
<gene>
    <name evidence="1" type="ORF">UW79_C0010G0035</name>
</gene>
<reference evidence="1 2" key="1">
    <citation type="journal article" date="2015" name="Nature">
        <title>rRNA introns, odd ribosomes, and small enigmatic genomes across a large radiation of phyla.</title>
        <authorList>
            <person name="Brown C.T."/>
            <person name="Hug L.A."/>
            <person name="Thomas B.C."/>
            <person name="Sharon I."/>
            <person name="Castelle C.J."/>
            <person name="Singh A."/>
            <person name="Wilkins M.J."/>
            <person name="Williams K.H."/>
            <person name="Banfield J.F."/>
        </authorList>
    </citation>
    <scope>NUCLEOTIDE SEQUENCE [LARGE SCALE GENOMIC DNA]</scope>
</reference>
<dbReference type="AlphaFoldDB" id="A0A0G1KF87"/>
<dbReference type="Proteomes" id="UP000034032">
    <property type="component" value="Unassembled WGS sequence"/>
</dbReference>
<comment type="caution">
    <text evidence="1">The sequence shown here is derived from an EMBL/GenBank/DDBJ whole genome shotgun (WGS) entry which is preliminary data.</text>
</comment>
<dbReference type="EMBL" id="LCJR01000010">
    <property type="protein sequence ID" value="KKT82198.1"/>
    <property type="molecule type" value="Genomic_DNA"/>
</dbReference>
<protein>
    <submittedName>
        <fullName evidence="1">Uncharacterized protein</fullName>
    </submittedName>
</protein>
<name>A0A0G1KF87_9BACT</name>
<sequence length="91" mass="10456">MLRQKNNTEPLVDTLGPEMVERWKNEGKLYRRKIEPILGAEKVTETRVVETRLPDGTLESSQEAKPGDWVITGSKGEKFVVTQKKLILYTR</sequence>
<organism evidence="1 2">
    <name type="scientific">Candidatus Yanofskybacteria bacterium GW2011_GWA2_44_9</name>
    <dbReference type="NCBI Taxonomy" id="1619025"/>
    <lineage>
        <taxon>Bacteria</taxon>
        <taxon>Candidatus Yanofskyibacteriota</taxon>
    </lineage>
</organism>
<evidence type="ECO:0000313" key="1">
    <source>
        <dbReference type="EMBL" id="KKT82198.1"/>
    </source>
</evidence>
<evidence type="ECO:0000313" key="2">
    <source>
        <dbReference type="Proteomes" id="UP000034032"/>
    </source>
</evidence>
<proteinExistence type="predicted"/>